<dbReference type="Gene3D" id="3.30.300.20">
    <property type="match status" value="1"/>
</dbReference>
<gene>
    <name evidence="1" type="ORF">CKO31_09655</name>
</gene>
<dbReference type="EMBL" id="NRRV01000020">
    <property type="protein sequence ID" value="MBK1631000.1"/>
    <property type="molecule type" value="Genomic_DNA"/>
</dbReference>
<dbReference type="SUPFAM" id="SSF82784">
    <property type="entry name" value="OsmC-like"/>
    <property type="match status" value="1"/>
</dbReference>
<keyword evidence="2" id="KW-1185">Reference proteome</keyword>
<comment type="caution">
    <text evidence="1">The sequence shown here is derived from an EMBL/GenBank/DDBJ whole genome shotgun (WGS) entry which is preliminary data.</text>
</comment>
<evidence type="ECO:0000313" key="2">
    <source>
        <dbReference type="Proteomes" id="UP000748752"/>
    </source>
</evidence>
<dbReference type="InterPro" id="IPR003718">
    <property type="entry name" value="OsmC/Ohr_fam"/>
</dbReference>
<evidence type="ECO:0000313" key="1">
    <source>
        <dbReference type="EMBL" id="MBK1631000.1"/>
    </source>
</evidence>
<dbReference type="RefSeq" id="WP_200236504.1">
    <property type="nucleotide sequence ID" value="NZ_NRRV01000020.1"/>
</dbReference>
<dbReference type="InterPro" id="IPR036102">
    <property type="entry name" value="OsmC/Ohrsf"/>
</dbReference>
<reference evidence="1 2" key="1">
    <citation type="journal article" date="2020" name="Microorganisms">
        <title>Osmotic Adaptation and Compatible Solute Biosynthesis of Phototrophic Bacteria as Revealed from Genome Analyses.</title>
        <authorList>
            <person name="Imhoff J.F."/>
            <person name="Rahn T."/>
            <person name="Kunzel S."/>
            <person name="Keller A."/>
            <person name="Neulinger S.C."/>
        </authorList>
    </citation>
    <scope>NUCLEOTIDE SEQUENCE [LARGE SCALE GENOMIC DNA]</scope>
    <source>
        <strain evidence="1 2">DSM 6210</strain>
    </source>
</reference>
<dbReference type="Proteomes" id="UP000748752">
    <property type="component" value="Unassembled WGS sequence"/>
</dbReference>
<accession>A0ABS1CGM0</accession>
<dbReference type="Pfam" id="PF02566">
    <property type="entry name" value="OsmC"/>
    <property type="match status" value="1"/>
</dbReference>
<dbReference type="InterPro" id="IPR015946">
    <property type="entry name" value="KH_dom-like_a/b"/>
</dbReference>
<protein>
    <submittedName>
        <fullName evidence="1">Osmotically inducible protein OsmC</fullName>
    </submittedName>
</protein>
<organism evidence="1 2">
    <name type="scientific">Thiohalocapsa halophila</name>
    <dbReference type="NCBI Taxonomy" id="69359"/>
    <lineage>
        <taxon>Bacteria</taxon>
        <taxon>Pseudomonadati</taxon>
        <taxon>Pseudomonadota</taxon>
        <taxon>Gammaproteobacteria</taxon>
        <taxon>Chromatiales</taxon>
        <taxon>Chromatiaceae</taxon>
        <taxon>Thiohalocapsa</taxon>
    </lineage>
</organism>
<proteinExistence type="predicted"/>
<sequence>MSEEGRFTIHLEQQEGYQLNVRFDWKRAADLLTDEPPPLGETNGPNASRLLAAAAANCLSASLLYCLSKDDPRDNSLRAEATCTLVRNEQKRLRIGGLDVKLVIDEELAGSKRLDRCKRLFEDFCVVSASIREGIPIAVSVEDEAGQVLHTSD</sequence>
<name>A0ABS1CGM0_9GAMM</name>